<dbReference type="Proteomes" id="UP001359559">
    <property type="component" value="Unassembled WGS sequence"/>
</dbReference>
<keyword evidence="2" id="KW-1185">Reference proteome</keyword>
<comment type="caution">
    <text evidence="1">The sequence shown here is derived from an EMBL/GenBank/DDBJ whole genome shotgun (WGS) entry which is preliminary data.</text>
</comment>
<proteinExistence type="predicted"/>
<reference evidence="1 2" key="1">
    <citation type="submission" date="2024-01" db="EMBL/GenBank/DDBJ databases">
        <title>The genomes of 5 underutilized Papilionoideae crops provide insights into root nodulation and disease resistance.</title>
        <authorList>
            <person name="Yuan L."/>
        </authorList>
    </citation>
    <scope>NUCLEOTIDE SEQUENCE [LARGE SCALE GENOMIC DNA]</scope>
    <source>
        <strain evidence="1">LY-2023</strain>
        <tissue evidence="1">Leaf</tissue>
    </source>
</reference>
<organism evidence="1 2">
    <name type="scientific">Clitoria ternatea</name>
    <name type="common">Butterfly pea</name>
    <dbReference type="NCBI Taxonomy" id="43366"/>
    <lineage>
        <taxon>Eukaryota</taxon>
        <taxon>Viridiplantae</taxon>
        <taxon>Streptophyta</taxon>
        <taxon>Embryophyta</taxon>
        <taxon>Tracheophyta</taxon>
        <taxon>Spermatophyta</taxon>
        <taxon>Magnoliopsida</taxon>
        <taxon>eudicotyledons</taxon>
        <taxon>Gunneridae</taxon>
        <taxon>Pentapetalae</taxon>
        <taxon>rosids</taxon>
        <taxon>fabids</taxon>
        <taxon>Fabales</taxon>
        <taxon>Fabaceae</taxon>
        <taxon>Papilionoideae</taxon>
        <taxon>50 kb inversion clade</taxon>
        <taxon>NPAAA clade</taxon>
        <taxon>indigoferoid/millettioid clade</taxon>
        <taxon>Phaseoleae</taxon>
        <taxon>Clitoria</taxon>
    </lineage>
</organism>
<dbReference type="AlphaFoldDB" id="A0AAN9FXV4"/>
<protein>
    <submittedName>
        <fullName evidence="1">Uncharacterized protein</fullName>
    </submittedName>
</protein>
<name>A0AAN9FXV4_CLITE</name>
<gene>
    <name evidence="1" type="ORF">RJT34_25416</name>
</gene>
<accession>A0AAN9FXV4</accession>
<sequence>MSVCDISLIYRQFENIGWFLIQFSESRCDSLRLGPSSLLVSLSLSLSLTNDGCPHRRLTHSLVSGLAVSPDPSLARLTPIVSDLSSPTQHAVPHSLDSFSVRSSPSLGSLSSLCKFRVSSLFSVSRLCSHLFSVPVPSPTLFRCLLRRCLILLVKGGLENGRHRFEHSS</sequence>
<evidence type="ECO:0000313" key="1">
    <source>
        <dbReference type="EMBL" id="KAK7280353.1"/>
    </source>
</evidence>
<dbReference type="EMBL" id="JAYKXN010000006">
    <property type="protein sequence ID" value="KAK7280353.1"/>
    <property type="molecule type" value="Genomic_DNA"/>
</dbReference>
<evidence type="ECO:0000313" key="2">
    <source>
        <dbReference type="Proteomes" id="UP001359559"/>
    </source>
</evidence>